<feature type="region of interest" description="Disordered" evidence="1">
    <location>
        <begin position="1"/>
        <end position="34"/>
    </location>
</feature>
<gene>
    <name evidence="3" type="ORF">URODEC1_LOCUS31208</name>
</gene>
<feature type="domain" description="DUF1618" evidence="2">
    <location>
        <begin position="247"/>
        <end position="415"/>
    </location>
</feature>
<organism evidence="3 4">
    <name type="scientific">Urochloa decumbens</name>
    <dbReference type="NCBI Taxonomy" id="240449"/>
    <lineage>
        <taxon>Eukaryota</taxon>
        <taxon>Viridiplantae</taxon>
        <taxon>Streptophyta</taxon>
        <taxon>Embryophyta</taxon>
        <taxon>Tracheophyta</taxon>
        <taxon>Spermatophyta</taxon>
        <taxon>Magnoliopsida</taxon>
        <taxon>Liliopsida</taxon>
        <taxon>Poales</taxon>
        <taxon>Poaceae</taxon>
        <taxon>PACMAD clade</taxon>
        <taxon>Panicoideae</taxon>
        <taxon>Panicodae</taxon>
        <taxon>Paniceae</taxon>
        <taxon>Melinidinae</taxon>
        <taxon>Urochloa</taxon>
    </lineage>
</organism>
<evidence type="ECO:0000313" key="4">
    <source>
        <dbReference type="Proteomes" id="UP001497457"/>
    </source>
</evidence>
<dbReference type="Pfam" id="PF07762">
    <property type="entry name" value="DUF1618"/>
    <property type="match status" value="1"/>
</dbReference>
<dbReference type="AlphaFoldDB" id="A0ABC8Y7B9"/>
<protein>
    <recommendedName>
        <fullName evidence="2">DUF1618 domain-containing protein</fullName>
    </recommendedName>
</protein>
<dbReference type="InterPro" id="IPR011676">
    <property type="entry name" value="DUF1618"/>
</dbReference>
<dbReference type="PANTHER" id="PTHR33074:SF102">
    <property type="entry name" value="DUF1618 DOMAIN-CONTAINING PROTEIN"/>
    <property type="match status" value="1"/>
</dbReference>
<evidence type="ECO:0000313" key="3">
    <source>
        <dbReference type="EMBL" id="CAL4938413.1"/>
    </source>
</evidence>
<evidence type="ECO:0000259" key="2">
    <source>
        <dbReference type="Pfam" id="PF07762"/>
    </source>
</evidence>
<sequence length="478" mass="53204">MFRDEGSFLDPVSLNPPALPAPNAAASSRRPGSPTRRVLLDTAAYVGGDHKNGTYAEATTRTGQVVGVSFWLADPPAVSHLCIHCPGVEKVTDLLFFEPVVVCSGKDIAVIRVSYNFGARPTETMEDLAMTDFDYFVYRAHSAEKLQPPSLQLLPNPKPLFFESREIGFLPLPCPDDNGEGFLIAVLQPGWEQLQYHLHIFSSKTNEWETKVLTLREPPSPRYSKRNGTLVYWIDKVIALDGGTLGWVDLKRGILQCNVLDDEPVLRYFKFPRPSAGNFSKSKYGQAPPWTFRDVTCSNGVVKLIEIEKRRRLVVAPAARPSLLNGKRKRAALDLEETTGTWCATESYALDGWAAVTWSRKIDSANWSRGVNAYVSGSSILAALRDNRGTGSLLALENLVVASPVWSVHGEDVFYMMVKADSKDKDAWAISVDVRKNTLLEEVASFATERDLVFMQRECQPFTLSKFPDTYQHVNPDN</sequence>
<reference evidence="4" key="1">
    <citation type="submission" date="2024-06" db="EMBL/GenBank/DDBJ databases">
        <authorList>
            <person name="Ryan C."/>
        </authorList>
    </citation>
    <scope>NUCLEOTIDE SEQUENCE [LARGE SCALE GENOMIC DNA]</scope>
</reference>
<dbReference type="Proteomes" id="UP001497457">
    <property type="component" value="Chromosome 16b"/>
</dbReference>
<evidence type="ECO:0000256" key="1">
    <source>
        <dbReference type="SAM" id="MobiDB-lite"/>
    </source>
</evidence>
<keyword evidence="4" id="KW-1185">Reference proteome</keyword>
<name>A0ABC8Y7B9_9POAL</name>
<dbReference type="EMBL" id="OZ075126">
    <property type="protein sequence ID" value="CAL4938413.1"/>
    <property type="molecule type" value="Genomic_DNA"/>
</dbReference>
<dbReference type="PANTHER" id="PTHR33074">
    <property type="entry name" value="EXPRESSED PROTEIN-RELATED"/>
    <property type="match status" value="1"/>
</dbReference>
<feature type="compositionally biased region" description="Low complexity" evidence="1">
    <location>
        <begin position="21"/>
        <end position="31"/>
    </location>
</feature>
<accession>A0ABC8Y7B9</accession>
<reference evidence="3 4" key="2">
    <citation type="submission" date="2024-10" db="EMBL/GenBank/DDBJ databases">
        <authorList>
            <person name="Ryan C."/>
        </authorList>
    </citation>
    <scope>NUCLEOTIDE SEQUENCE [LARGE SCALE GENOMIC DNA]</scope>
</reference>
<proteinExistence type="predicted"/>